<evidence type="ECO:0000256" key="1">
    <source>
        <dbReference type="SAM" id="Phobius"/>
    </source>
</evidence>
<dbReference type="AlphaFoldDB" id="A0A076PZ00"/>
<evidence type="ECO:0000313" key="3">
    <source>
        <dbReference type="Proteomes" id="UP000028782"/>
    </source>
</evidence>
<sequence length="149" mass="16511">MSRAIQRLSLRSALLLLIMAAQLLIPLLHGHFGTPNQSGLHVHTTPSRIADSHFHLFTGHDSRSDHPAPQAQAEPFEVDVQNALQPLDLLAVPLLAIIGLALLTWGLRASRMRCIAARPVPRPKPVHRLWPWRGRIIRPSPAQAPPQFS</sequence>
<dbReference type="EMBL" id="CP006704">
    <property type="protein sequence ID" value="AIJ49035.1"/>
    <property type="molecule type" value="Genomic_DNA"/>
</dbReference>
<keyword evidence="1" id="KW-0472">Membrane</keyword>
<proteinExistence type="predicted"/>
<dbReference type="Proteomes" id="UP000028782">
    <property type="component" value="Chromosome"/>
</dbReference>
<evidence type="ECO:0000313" key="2">
    <source>
        <dbReference type="EMBL" id="AIJ49035.1"/>
    </source>
</evidence>
<reference evidence="2 3" key="1">
    <citation type="journal article" date="2014" name="Genome Announc.">
        <title>Complete Genome Sequence of Polychlorinated Biphenyl Degrader Comamonas testosteroni TK102 (NBRC 109938).</title>
        <authorList>
            <person name="Fukuda K."/>
            <person name="Hosoyama A."/>
            <person name="Tsuchikane K."/>
            <person name="Ohji S."/>
            <person name="Yamazoe A."/>
            <person name="Fujita N."/>
            <person name="Shintani M."/>
            <person name="Kimbara K."/>
        </authorList>
    </citation>
    <scope>NUCLEOTIDE SEQUENCE [LARGE SCALE GENOMIC DNA]</scope>
    <source>
        <strain evidence="2">TK102</strain>
    </source>
</reference>
<organism evidence="2 3">
    <name type="scientific">Comamonas testosteroni TK102</name>
    <dbReference type="NCBI Taxonomy" id="1392005"/>
    <lineage>
        <taxon>Bacteria</taxon>
        <taxon>Pseudomonadati</taxon>
        <taxon>Pseudomonadota</taxon>
        <taxon>Betaproteobacteria</taxon>
        <taxon>Burkholderiales</taxon>
        <taxon>Comamonadaceae</taxon>
        <taxon>Comamonas</taxon>
    </lineage>
</organism>
<dbReference type="KEGG" id="ctes:O987_24805"/>
<keyword evidence="1" id="KW-1133">Transmembrane helix</keyword>
<evidence type="ECO:0008006" key="4">
    <source>
        <dbReference type="Google" id="ProtNLM"/>
    </source>
</evidence>
<gene>
    <name evidence="2" type="ORF">O987_24805</name>
</gene>
<feature type="transmembrane region" description="Helical" evidence="1">
    <location>
        <begin position="89"/>
        <end position="107"/>
    </location>
</feature>
<name>A0A076PZ00_COMTE</name>
<dbReference type="HOGENOM" id="CLU_1685142_0_0_4"/>
<keyword evidence="1" id="KW-0812">Transmembrane</keyword>
<accession>A0A076PZ00</accession>
<protein>
    <recommendedName>
        <fullName evidence="4">DUF2946 domain-containing protein</fullName>
    </recommendedName>
</protein>